<sequence>MIELPFDVNEYDPAVSEKLADWSPGESPGGFLHEVETLYKTENGNYFILMEGGLFSRFHAFPGSEIWYGGTNIQPVSQEDAYAWCEQTGNYEVVDEQR</sequence>
<gene>
    <name evidence="1" type="ORF">SCFA_790003</name>
</gene>
<name>A0A485M504_9ZZZZ</name>
<accession>A0A485M504</accession>
<dbReference type="AlphaFoldDB" id="A0A485M504"/>
<protein>
    <submittedName>
        <fullName evidence="1">Uncharacterized protein</fullName>
    </submittedName>
</protein>
<organism evidence="1">
    <name type="scientific">anaerobic digester metagenome</name>
    <dbReference type="NCBI Taxonomy" id="1263854"/>
    <lineage>
        <taxon>unclassified sequences</taxon>
        <taxon>metagenomes</taxon>
        <taxon>ecological metagenomes</taxon>
    </lineage>
</organism>
<proteinExistence type="predicted"/>
<evidence type="ECO:0000313" key="1">
    <source>
        <dbReference type="EMBL" id="VFU18183.1"/>
    </source>
</evidence>
<reference evidence="1" key="1">
    <citation type="submission" date="2019-03" db="EMBL/GenBank/DDBJ databases">
        <authorList>
            <person name="Hao L."/>
        </authorList>
    </citation>
    <scope>NUCLEOTIDE SEQUENCE</scope>
</reference>
<dbReference type="EMBL" id="CAADRM010000146">
    <property type="protein sequence ID" value="VFU18183.1"/>
    <property type="molecule type" value="Genomic_DNA"/>
</dbReference>